<organism evidence="2">
    <name type="scientific">Elateroidea sp. 10 KM-2017</name>
    <dbReference type="NCBI Taxonomy" id="2219424"/>
    <lineage>
        <taxon>Eukaryota</taxon>
        <taxon>Metazoa</taxon>
        <taxon>Ecdysozoa</taxon>
        <taxon>Arthropoda</taxon>
        <taxon>Hexapoda</taxon>
        <taxon>Insecta</taxon>
        <taxon>Pterygota</taxon>
        <taxon>Neoptera</taxon>
        <taxon>Endopterygota</taxon>
        <taxon>Coleoptera</taxon>
        <taxon>Polyphaga</taxon>
        <taxon>Elateriformia</taxon>
        <taxon>Elateroidea</taxon>
    </lineage>
</organism>
<reference evidence="2" key="1">
    <citation type="journal article" date="2018" name="J. ISSAAS">
        <title>The contribution of mitochondrial metagenomics to large-scale data mining and phylogenetic analysis of Coleoptera.</title>
        <authorList>
            <person name="Miller K."/>
            <person name="Linard B."/>
            <person name="Motyka M."/>
            <person name="Bocek M."/>
            <person name="Vogler A.P."/>
        </authorList>
    </citation>
    <scope>NUCLEOTIDE SEQUENCE</scope>
</reference>
<accession>A0A346RGZ5</accession>
<keyword evidence="1" id="KW-0812">Transmembrane</keyword>
<name>A0A346RGZ5_9COLE</name>
<sequence>MYQMSPLNWLTLFLYFTVIYMMINSINYSSFKYKHSLTIKPLNKINFNWKW</sequence>
<dbReference type="AlphaFoldDB" id="A0A346RGZ5"/>
<evidence type="ECO:0000256" key="1">
    <source>
        <dbReference type="SAM" id="Phobius"/>
    </source>
</evidence>
<keyword evidence="2" id="KW-0496">Mitochondrion</keyword>
<feature type="transmembrane region" description="Helical" evidence="1">
    <location>
        <begin position="12"/>
        <end position="31"/>
    </location>
</feature>
<geneLocation type="mitochondrion" evidence="2"/>
<protein>
    <submittedName>
        <fullName evidence="2">ATP synthase F0 subunit 8</fullName>
    </submittedName>
</protein>
<keyword evidence="1" id="KW-0472">Membrane</keyword>
<keyword evidence="1" id="KW-1133">Transmembrane helix</keyword>
<gene>
    <name evidence="2" type="primary">atp8</name>
</gene>
<proteinExistence type="predicted"/>
<dbReference type="EMBL" id="MG193389">
    <property type="protein sequence ID" value="AXS65342.1"/>
    <property type="molecule type" value="Genomic_DNA"/>
</dbReference>
<evidence type="ECO:0000313" key="2">
    <source>
        <dbReference type="EMBL" id="AXS65342.1"/>
    </source>
</evidence>